<keyword evidence="4" id="KW-0804">Transcription</keyword>
<keyword evidence="1" id="KW-0678">Repressor</keyword>
<dbReference type="PANTHER" id="PTHR30055:SF229">
    <property type="entry name" value="HTH-TYPE TRANSCRIPTIONAL REPRESSOR RV1474C"/>
    <property type="match status" value="1"/>
</dbReference>
<evidence type="ECO:0000256" key="5">
    <source>
        <dbReference type="PROSITE-ProRule" id="PRU00335"/>
    </source>
</evidence>
<evidence type="ECO:0000313" key="8">
    <source>
        <dbReference type="Proteomes" id="UP000315252"/>
    </source>
</evidence>
<keyword evidence="3 5" id="KW-0238">DNA-binding</keyword>
<dbReference type="InterPro" id="IPR039538">
    <property type="entry name" value="BetI_C"/>
</dbReference>
<accession>A0A545TEZ6</accession>
<dbReference type="GO" id="GO:0003700">
    <property type="term" value="F:DNA-binding transcription factor activity"/>
    <property type="evidence" value="ECO:0007669"/>
    <property type="project" value="TreeGrafter"/>
</dbReference>
<dbReference type="InterPro" id="IPR009057">
    <property type="entry name" value="Homeodomain-like_sf"/>
</dbReference>
<dbReference type="PRINTS" id="PR00455">
    <property type="entry name" value="HTHTETR"/>
</dbReference>
<dbReference type="Gene3D" id="1.10.10.60">
    <property type="entry name" value="Homeodomain-like"/>
    <property type="match status" value="1"/>
</dbReference>
<dbReference type="RefSeq" id="WP_142898791.1">
    <property type="nucleotide sequence ID" value="NZ_ML660060.1"/>
</dbReference>
<dbReference type="PROSITE" id="PS50977">
    <property type="entry name" value="HTH_TETR_2"/>
    <property type="match status" value="1"/>
</dbReference>
<dbReference type="OrthoDB" id="9808189at2"/>
<evidence type="ECO:0000256" key="1">
    <source>
        <dbReference type="ARBA" id="ARBA00022491"/>
    </source>
</evidence>
<reference evidence="7 8" key="1">
    <citation type="submission" date="2019-06" db="EMBL/GenBank/DDBJ databases">
        <title>Whole genome sequence for Rhodospirillaceae sp. R148.</title>
        <authorList>
            <person name="Wang G."/>
        </authorList>
    </citation>
    <scope>NUCLEOTIDE SEQUENCE [LARGE SCALE GENOMIC DNA]</scope>
    <source>
        <strain evidence="7 8">R148</strain>
    </source>
</reference>
<sequence>MARKFDPDLSETRRKQILAATARCVLRKGFHQTSMQDICAEAAMSPGGVYRYFEGKEAIIVAMAEEERRDNQEIIDELKQTKDPVGSLRVIFFELLKFFADESHGRLALELHAEGARNKNVWDLLARNERELKEALIAALDRGQKARKITPDLPSPALAQVMLAMIDGLCARAILDPDYKPVALASAIDAFVVGLLQPRA</sequence>
<keyword evidence="8" id="KW-1185">Reference proteome</keyword>
<name>A0A545TEZ6_9PROT</name>
<feature type="domain" description="HTH tetR-type" evidence="6">
    <location>
        <begin position="11"/>
        <end position="71"/>
    </location>
</feature>
<comment type="caution">
    <text evidence="7">The sequence shown here is derived from an EMBL/GenBank/DDBJ whole genome shotgun (WGS) entry which is preliminary data.</text>
</comment>
<dbReference type="Proteomes" id="UP000315252">
    <property type="component" value="Unassembled WGS sequence"/>
</dbReference>
<dbReference type="PANTHER" id="PTHR30055">
    <property type="entry name" value="HTH-TYPE TRANSCRIPTIONAL REGULATOR RUTR"/>
    <property type="match status" value="1"/>
</dbReference>
<evidence type="ECO:0000256" key="4">
    <source>
        <dbReference type="ARBA" id="ARBA00023163"/>
    </source>
</evidence>
<organism evidence="7 8">
    <name type="scientific">Denitrobaculum tricleocarpae</name>
    <dbReference type="NCBI Taxonomy" id="2591009"/>
    <lineage>
        <taxon>Bacteria</taxon>
        <taxon>Pseudomonadati</taxon>
        <taxon>Pseudomonadota</taxon>
        <taxon>Alphaproteobacteria</taxon>
        <taxon>Rhodospirillales</taxon>
        <taxon>Rhodospirillaceae</taxon>
        <taxon>Denitrobaculum</taxon>
    </lineage>
</organism>
<keyword evidence="2" id="KW-0805">Transcription regulation</keyword>
<dbReference type="GO" id="GO:0000976">
    <property type="term" value="F:transcription cis-regulatory region binding"/>
    <property type="evidence" value="ECO:0007669"/>
    <property type="project" value="TreeGrafter"/>
</dbReference>
<dbReference type="Gene3D" id="1.10.357.10">
    <property type="entry name" value="Tetracycline Repressor, domain 2"/>
    <property type="match status" value="1"/>
</dbReference>
<gene>
    <name evidence="7" type="ORF">FKG95_23105</name>
</gene>
<dbReference type="AlphaFoldDB" id="A0A545TEZ6"/>
<dbReference type="InterPro" id="IPR036271">
    <property type="entry name" value="Tet_transcr_reg_TetR-rel_C_sf"/>
</dbReference>
<evidence type="ECO:0000256" key="3">
    <source>
        <dbReference type="ARBA" id="ARBA00023125"/>
    </source>
</evidence>
<feature type="DNA-binding region" description="H-T-H motif" evidence="5">
    <location>
        <begin position="34"/>
        <end position="53"/>
    </location>
</feature>
<evidence type="ECO:0000256" key="2">
    <source>
        <dbReference type="ARBA" id="ARBA00023015"/>
    </source>
</evidence>
<dbReference type="SUPFAM" id="SSF46689">
    <property type="entry name" value="Homeodomain-like"/>
    <property type="match status" value="1"/>
</dbReference>
<dbReference type="Pfam" id="PF00440">
    <property type="entry name" value="TetR_N"/>
    <property type="match status" value="1"/>
</dbReference>
<protein>
    <submittedName>
        <fullName evidence="7">TetR/AcrR family transcriptional regulator</fullName>
    </submittedName>
</protein>
<dbReference type="InterPro" id="IPR050109">
    <property type="entry name" value="HTH-type_TetR-like_transc_reg"/>
</dbReference>
<dbReference type="SUPFAM" id="SSF48498">
    <property type="entry name" value="Tetracyclin repressor-like, C-terminal domain"/>
    <property type="match status" value="1"/>
</dbReference>
<dbReference type="InterPro" id="IPR001647">
    <property type="entry name" value="HTH_TetR"/>
</dbReference>
<dbReference type="Pfam" id="PF13977">
    <property type="entry name" value="TetR_C_6"/>
    <property type="match status" value="1"/>
</dbReference>
<dbReference type="EMBL" id="VHSH01000009">
    <property type="protein sequence ID" value="TQV75804.1"/>
    <property type="molecule type" value="Genomic_DNA"/>
</dbReference>
<evidence type="ECO:0000313" key="7">
    <source>
        <dbReference type="EMBL" id="TQV75804.1"/>
    </source>
</evidence>
<proteinExistence type="predicted"/>
<evidence type="ECO:0000259" key="6">
    <source>
        <dbReference type="PROSITE" id="PS50977"/>
    </source>
</evidence>